<organism evidence="1 2">
    <name type="scientific">Oceanispirochaeta crateris</name>
    <dbReference type="NCBI Taxonomy" id="2518645"/>
    <lineage>
        <taxon>Bacteria</taxon>
        <taxon>Pseudomonadati</taxon>
        <taxon>Spirochaetota</taxon>
        <taxon>Spirochaetia</taxon>
        <taxon>Spirochaetales</taxon>
        <taxon>Spirochaetaceae</taxon>
        <taxon>Oceanispirochaeta</taxon>
    </lineage>
</organism>
<reference evidence="1 2" key="1">
    <citation type="submission" date="2019-02" db="EMBL/GenBank/DDBJ databases">
        <title>Complete Genome Sequence and Methylome Analysis of free living Spirochaetas.</title>
        <authorList>
            <person name="Fomenkov A."/>
            <person name="Dubinina G."/>
            <person name="Leshcheva N."/>
            <person name="Mikheeva N."/>
            <person name="Grabovich M."/>
            <person name="Vincze T."/>
            <person name="Roberts R.J."/>
        </authorList>
    </citation>
    <scope>NUCLEOTIDE SEQUENCE [LARGE SCALE GENOMIC DNA]</scope>
    <source>
        <strain evidence="1 2">K2</strain>
    </source>
</reference>
<dbReference type="RefSeq" id="WP_149486852.1">
    <property type="nucleotide sequence ID" value="NZ_CP036150.1"/>
</dbReference>
<evidence type="ECO:0000313" key="1">
    <source>
        <dbReference type="EMBL" id="QEN08772.1"/>
    </source>
</evidence>
<proteinExistence type="predicted"/>
<dbReference type="KEGG" id="ock:EXM22_12525"/>
<sequence>MKKELWFLTQNDELVDVYNDRDIATEERIYLKEDNPLDHITIHSIGFAELKNYHDEYEFAMERGMLDE</sequence>
<evidence type="ECO:0000313" key="2">
    <source>
        <dbReference type="Proteomes" id="UP000324209"/>
    </source>
</evidence>
<accession>A0A5C1QRQ9</accession>
<protein>
    <submittedName>
        <fullName evidence="1">Uncharacterized protein</fullName>
    </submittedName>
</protein>
<keyword evidence="2" id="KW-1185">Reference proteome</keyword>
<dbReference type="Proteomes" id="UP000324209">
    <property type="component" value="Chromosome"/>
</dbReference>
<dbReference type="AlphaFoldDB" id="A0A5C1QRQ9"/>
<gene>
    <name evidence="1" type="ORF">EXM22_12525</name>
</gene>
<dbReference type="EMBL" id="CP036150">
    <property type="protein sequence ID" value="QEN08772.1"/>
    <property type="molecule type" value="Genomic_DNA"/>
</dbReference>
<name>A0A5C1QRQ9_9SPIO</name>